<organism evidence="1 2">
    <name type="scientific">Candidatus Methanodesulfokora washburnensis</name>
    <dbReference type="NCBI Taxonomy" id="2478471"/>
    <lineage>
        <taxon>Archaea</taxon>
        <taxon>Thermoproteota</taxon>
        <taxon>Candidatus Korarchaeia</taxon>
        <taxon>Candidatus Korarchaeia incertae sedis</taxon>
        <taxon>Candidatus Methanodesulfokora</taxon>
    </lineage>
</organism>
<accession>A0A3R9Q0W6</accession>
<comment type="caution">
    <text evidence="1">The sequence shown here is derived from an EMBL/GenBank/DDBJ whole genome shotgun (WGS) entry which is preliminary data.</text>
</comment>
<evidence type="ECO:0000313" key="1">
    <source>
        <dbReference type="EMBL" id="RSN78297.1"/>
    </source>
</evidence>
<evidence type="ECO:0000313" key="2">
    <source>
        <dbReference type="Proteomes" id="UP000277582"/>
    </source>
</evidence>
<gene>
    <name evidence="1" type="ORF">D6D85_01420</name>
</gene>
<name>A0A3R9Q0W6_9CREN</name>
<dbReference type="AlphaFoldDB" id="A0A3R9Q0W6"/>
<protein>
    <submittedName>
        <fullName evidence="1">Uncharacterized protein</fullName>
    </submittedName>
</protein>
<keyword evidence="2" id="KW-1185">Reference proteome</keyword>
<sequence>MVRKALDNYKKEMDMIAKLVREKKVTSKEELLLLLGCSWTHLYGLLRLMKTIPEYKDIEIMHGGILRLKK</sequence>
<dbReference type="EMBL" id="RCOS01000022">
    <property type="protein sequence ID" value="RSN78297.1"/>
    <property type="molecule type" value="Genomic_DNA"/>
</dbReference>
<dbReference type="RefSeq" id="WP_125670286.1">
    <property type="nucleotide sequence ID" value="NZ_RCOS01000022.1"/>
</dbReference>
<proteinExistence type="predicted"/>
<reference evidence="1 2" key="1">
    <citation type="submission" date="2018-10" db="EMBL/GenBank/DDBJ databases">
        <title>Co-occurring genomic capacity for anaerobic methane metabolism and dissimilatory sulfite reduction discovered in the Korarchaeota.</title>
        <authorList>
            <person name="Mckay L.J."/>
            <person name="Dlakic M."/>
            <person name="Fields M.W."/>
            <person name="Delmont T.O."/>
            <person name="Eren A.M."/>
            <person name="Jay Z.J."/>
            <person name="Klingelsmith K.B."/>
            <person name="Rusch D.B."/>
            <person name="Inskeep W.P."/>
        </authorList>
    </citation>
    <scope>NUCLEOTIDE SEQUENCE [LARGE SCALE GENOMIC DNA]</scope>
    <source>
        <strain evidence="1 2">MDKW</strain>
    </source>
</reference>
<dbReference type="Proteomes" id="UP000277582">
    <property type="component" value="Unassembled WGS sequence"/>
</dbReference>